<keyword evidence="1" id="KW-0732">Signal</keyword>
<dbReference type="Pfam" id="PF13343">
    <property type="entry name" value="SBP_bac_6"/>
    <property type="match status" value="1"/>
</dbReference>
<dbReference type="PANTHER" id="PTHR30006:SF2">
    <property type="entry name" value="ABC TRANSPORTER SUBSTRATE-BINDING PROTEIN"/>
    <property type="match status" value="1"/>
</dbReference>
<sequence length="345" mass="38621">MSVKSQQLNSIVSRINCIWLLCLLIVYAELISAKERKSHVVVYSVTSFSNEVSKAFRKATGIKAHIYRMNGSGATLARLEGERDQPKGDVWIGGSIGAHAQAAYEGLIQPYRPINFDELDPTFRNPLGNNSVTGLYTGVLGFIVNNDILKANNLPVPHSWQSLVESKYHGLIGMKSPMVSGTAYTTVATLVQMMGEEAAFNYLDKLHNNLAGYLNSHSRLTSQGRLAITITFLHEWVEEKNRFPEKNIDIIVPEEGTGHEIGGLSLIKNGPNPAAAKKLIDFILSEKGQRLFIQSNYQNPVLVKMQRLSRAPKVNRSQLIDYDFTWAGQNRHRLIELYKKRVLKN</sequence>
<dbReference type="SUPFAM" id="SSF53850">
    <property type="entry name" value="Periplasmic binding protein-like II"/>
    <property type="match status" value="1"/>
</dbReference>
<dbReference type="GO" id="GO:0030288">
    <property type="term" value="C:outer membrane-bounded periplasmic space"/>
    <property type="evidence" value="ECO:0007669"/>
    <property type="project" value="TreeGrafter"/>
</dbReference>
<organism evidence="2 3">
    <name type="scientific">Zooshikella ganghwensis</name>
    <dbReference type="NCBI Taxonomy" id="202772"/>
    <lineage>
        <taxon>Bacteria</taxon>
        <taxon>Pseudomonadati</taxon>
        <taxon>Pseudomonadota</taxon>
        <taxon>Gammaproteobacteria</taxon>
        <taxon>Oceanospirillales</taxon>
        <taxon>Zooshikellaceae</taxon>
        <taxon>Zooshikella</taxon>
    </lineage>
</organism>
<keyword evidence="3" id="KW-1185">Reference proteome</keyword>
<dbReference type="GO" id="GO:0015888">
    <property type="term" value="P:thiamine transport"/>
    <property type="evidence" value="ECO:0007669"/>
    <property type="project" value="TreeGrafter"/>
</dbReference>
<dbReference type="Gene3D" id="3.40.190.10">
    <property type="entry name" value="Periplasmic binding protein-like II"/>
    <property type="match status" value="2"/>
</dbReference>
<dbReference type="PANTHER" id="PTHR30006">
    <property type="entry name" value="THIAMINE-BINDING PERIPLASMIC PROTEIN-RELATED"/>
    <property type="match status" value="1"/>
</dbReference>
<dbReference type="Proteomes" id="UP000257039">
    <property type="component" value="Unassembled WGS sequence"/>
</dbReference>
<evidence type="ECO:0000313" key="3">
    <source>
        <dbReference type="Proteomes" id="UP000257039"/>
    </source>
</evidence>
<reference evidence="2 3" key="1">
    <citation type="submission" date="2017-04" db="EMBL/GenBank/DDBJ databases">
        <title>Draft genome sequence of Zooshikella ganghwensis VG4 isolated from Red Sea sediments.</title>
        <authorList>
            <person name="Rehman Z."/>
            <person name="Alam I."/>
            <person name="Kamau A."/>
            <person name="Bajic V."/>
            <person name="Leiknes T."/>
        </authorList>
    </citation>
    <scope>NUCLEOTIDE SEQUENCE [LARGE SCALE GENOMIC DNA]</scope>
    <source>
        <strain evidence="2 3">VG4</strain>
    </source>
</reference>
<name>A0A4P9VTQ2_9GAMM</name>
<dbReference type="GO" id="GO:0030975">
    <property type="term" value="F:thiamine binding"/>
    <property type="evidence" value="ECO:0007669"/>
    <property type="project" value="TreeGrafter"/>
</dbReference>
<comment type="caution">
    <text evidence="2">The sequence shown here is derived from an EMBL/GenBank/DDBJ whole genome shotgun (WGS) entry which is preliminary data.</text>
</comment>
<dbReference type="GO" id="GO:0030976">
    <property type="term" value="F:thiamine pyrophosphate binding"/>
    <property type="evidence" value="ECO:0007669"/>
    <property type="project" value="TreeGrafter"/>
</dbReference>
<gene>
    <name evidence="2" type="ORF">B9G39_25515</name>
</gene>
<evidence type="ECO:0000313" key="2">
    <source>
        <dbReference type="EMBL" id="RDH46546.1"/>
    </source>
</evidence>
<proteinExistence type="predicted"/>
<dbReference type="CDD" id="cd13544">
    <property type="entry name" value="PBP2_Fbp_like_1"/>
    <property type="match status" value="1"/>
</dbReference>
<dbReference type="AlphaFoldDB" id="A0A4P9VTQ2"/>
<evidence type="ECO:0000256" key="1">
    <source>
        <dbReference type="ARBA" id="ARBA00022729"/>
    </source>
</evidence>
<dbReference type="PIRSF" id="PIRSF002825">
    <property type="entry name" value="CfbpA"/>
    <property type="match status" value="1"/>
</dbReference>
<protein>
    <submittedName>
        <fullName evidence="2">Extracellular solute-binding protein</fullName>
    </submittedName>
</protein>
<dbReference type="RefSeq" id="WP_094789278.1">
    <property type="nucleotide sequence ID" value="NZ_NDXW01000001.1"/>
</dbReference>
<dbReference type="EMBL" id="NDXW01000001">
    <property type="protein sequence ID" value="RDH46546.1"/>
    <property type="molecule type" value="Genomic_DNA"/>
</dbReference>
<dbReference type="InterPro" id="IPR026045">
    <property type="entry name" value="Ferric-bd"/>
</dbReference>
<accession>A0A4P9VTQ2</accession>